<feature type="region of interest" description="Disordered" evidence="1">
    <location>
        <begin position="167"/>
        <end position="240"/>
    </location>
</feature>
<proteinExistence type="predicted"/>
<protein>
    <submittedName>
        <fullName evidence="2">Uncharacterized protein</fullName>
    </submittedName>
</protein>
<feature type="region of interest" description="Disordered" evidence="1">
    <location>
        <begin position="282"/>
        <end position="416"/>
    </location>
</feature>
<sequence>MQPGATSRFFCVDILAESQARQQQVDESDDEDDGHVDSSPSGGIDIQAADRAVPPGKPPHDDDDDHHHQHQHQQQQEEQEGGAQSDLSSGTERAADSHYCRGGLSAPPEPAPVASGAHTRDGLPWLRFDDRVRGAPSQPVTVSVDYEASPGGVLCRLVGLPSTIHSLEDQHSDGRHPTPPDDRDPHQHQQEQQMDHQRGSAAPHDSDAPPPDSQLFESPLPLRGGAGGAGGSGGGAGDGNAAELPPAVGIFEQSCRRCEVCLNDVPQASWADHQRYCTQRIATAGPPRPDESTYHEDRFPQPPTATPYLRPSPDSHLMNLRRQRRLGGGTAPTPPHRGPRAGRPVTPGETPARQTGEEAGVVVDTPIPVGLPGGTDTTHGVEAVSAGGGGGERVDGQDEEGGASGSAPVASSDNDRFYTGTEASVHRVARTGGTDSLQLSDEWLSDDSVFIMASQDGPHLLLTSGHQLPGGATHRRSGLPPRHPQPSSGAGSSAYHRSSGSLHGIIRGSDVRRSSRGGILQHRIQAPLDPSLTDQPPDEQQPPQQSADDDGTVSEGDMPLATARSIAHSVASNDSVLGGLRMLSRPPPNAVPFPCPSSRSQTTFYPRRLPDDVGVHQPVAARRRRHRNKPGLVEGLRQPRFTPAPPIDQLAVGGSKTQPGRFQPMRWSPPLEAASSDNGPPPTVDHHRGARLVDLSATSRLDGDTATGDVRESGAGSIRESVGSQPHQPHPGRRQRSPPTIAPIKAPPPPPPRLAGLRSTGGPKAKRQQQGTAGQPVLDSMHTQAGGRLSRDSVPSAVGGVHVTPPAISASDVCISRGGGAGSVVGHDEEDDGIAMGESPPHRLRTSDQSAASEWTGSSASQQTALHVSPKEDGPDYGLGGISPPPDHQTPADQGAMGVSAITPASPPVVRDFDEEPIRPLLQDPMAIIESVAATEASGGAAKDSRIMCDKCGRSFNQEALKKHKCTAQHTHRERYNAQQRRVGAAGLPIDFELCPHCDTRFSPKVLAKHTAMCRLAHRSRSGSATSRGASEDDDTPLPRKEHDPLHPPHRPAKHRTKRTDSYRAAVGYPAALYYKELLRKYPGARVIVTTRGLDGWFESAERTVFRLPSVLLSFPAYLSTLVFHQHALVSMHLALDKARKWFEGDRRRGIIDREKTIERHRSHLDSIIQHINPRHRQLRRPLPLSLAAKVRPEGPSRATTSQRLMEAEDTEGARSADGRYAHIGVLHGLLNQSPLQPPN</sequence>
<feature type="region of interest" description="Disordered" evidence="1">
    <location>
        <begin position="528"/>
        <end position="557"/>
    </location>
</feature>
<feature type="compositionally biased region" description="Basic and acidic residues" evidence="1">
    <location>
        <begin position="1037"/>
        <end position="1047"/>
    </location>
</feature>
<feature type="compositionally biased region" description="Basic residues" evidence="1">
    <location>
        <begin position="1048"/>
        <end position="1058"/>
    </location>
</feature>
<feature type="compositionally biased region" description="Basic and acidic residues" evidence="1">
    <location>
        <begin position="288"/>
        <end position="299"/>
    </location>
</feature>
<organism evidence="2 3">
    <name type="scientific">Vitrella brassicaformis (strain CCMP3155)</name>
    <dbReference type="NCBI Taxonomy" id="1169540"/>
    <lineage>
        <taxon>Eukaryota</taxon>
        <taxon>Sar</taxon>
        <taxon>Alveolata</taxon>
        <taxon>Colpodellida</taxon>
        <taxon>Vitrellaceae</taxon>
        <taxon>Vitrella</taxon>
    </lineage>
</organism>
<evidence type="ECO:0000256" key="1">
    <source>
        <dbReference type="SAM" id="MobiDB-lite"/>
    </source>
</evidence>
<dbReference type="Pfam" id="PF17784">
    <property type="entry name" value="Sulfotransfer_4"/>
    <property type="match status" value="1"/>
</dbReference>
<dbReference type="AlphaFoldDB" id="A0A0G4ET05"/>
<feature type="compositionally biased region" description="Polar residues" evidence="1">
    <location>
        <begin position="485"/>
        <end position="501"/>
    </location>
</feature>
<dbReference type="OrthoDB" id="408152at2759"/>
<dbReference type="Pfam" id="PF13913">
    <property type="entry name" value="zf-C2HC_2"/>
    <property type="match status" value="2"/>
</dbReference>
<dbReference type="InterPro" id="IPR027417">
    <property type="entry name" value="P-loop_NTPase"/>
</dbReference>
<accession>A0A0G4ET05</accession>
<evidence type="ECO:0000313" key="2">
    <source>
        <dbReference type="EMBL" id="CEM00841.1"/>
    </source>
</evidence>
<evidence type="ECO:0000313" key="3">
    <source>
        <dbReference type="Proteomes" id="UP000041254"/>
    </source>
</evidence>
<feature type="region of interest" description="Disordered" evidence="1">
    <location>
        <begin position="785"/>
        <end position="804"/>
    </location>
</feature>
<keyword evidence="3" id="KW-1185">Reference proteome</keyword>
<dbReference type="Proteomes" id="UP000041254">
    <property type="component" value="Unassembled WGS sequence"/>
</dbReference>
<feature type="region of interest" description="Disordered" evidence="1">
    <location>
        <begin position="821"/>
        <end position="895"/>
    </location>
</feature>
<reference evidence="2 3" key="1">
    <citation type="submission" date="2014-11" db="EMBL/GenBank/DDBJ databases">
        <authorList>
            <person name="Zhu J."/>
            <person name="Qi W."/>
            <person name="Song R."/>
        </authorList>
    </citation>
    <scope>NUCLEOTIDE SEQUENCE [LARGE SCALE GENOMIC DNA]</scope>
</reference>
<feature type="compositionally biased region" description="Gly residues" evidence="1">
    <location>
        <begin position="224"/>
        <end position="238"/>
    </location>
</feature>
<dbReference type="VEuPathDB" id="CryptoDB:Vbra_12976"/>
<feature type="compositionally biased region" description="Polar residues" evidence="1">
    <location>
        <begin position="847"/>
        <end position="866"/>
    </location>
</feature>
<feature type="compositionally biased region" description="Basic and acidic residues" evidence="1">
    <location>
        <begin position="167"/>
        <end position="198"/>
    </location>
</feature>
<gene>
    <name evidence="2" type="ORF">Vbra_12976</name>
</gene>
<feature type="region of interest" description="Disordered" evidence="1">
    <location>
        <begin position="635"/>
        <end position="780"/>
    </location>
</feature>
<dbReference type="InParanoid" id="A0A0G4ET05"/>
<feature type="region of interest" description="Disordered" evidence="1">
    <location>
        <begin position="461"/>
        <end position="502"/>
    </location>
</feature>
<name>A0A0G4ET05_VITBC</name>
<dbReference type="Gene3D" id="3.40.50.300">
    <property type="entry name" value="P-loop containing nucleotide triphosphate hydrolases"/>
    <property type="match status" value="1"/>
</dbReference>
<feature type="region of interest" description="Disordered" evidence="1">
    <location>
        <begin position="1019"/>
        <end position="1061"/>
    </location>
</feature>
<feature type="region of interest" description="Disordered" evidence="1">
    <location>
        <begin position="1192"/>
        <end position="1217"/>
    </location>
</feature>
<feature type="region of interest" description="Disordered" evidence="1">
    <location>
        <begin position="19"/>
        <end position="121"/>
    </location>
</feature>
<dbReference type="InterPro" id="IPR040632">
    <property type="entry name" value="Sulfotransfer_4"/>
</dbReference>
<dbReference type="EMBL" id="CDMY01000300">
    <property type="protein sequence ID" value="CEM00841.1"/>
    <property type="molecule type" value="Genomic_DNA"/>
</dbReference>